<comment type="caution">
    <text evidence="3">The sequence shown here is derived from an EMBL/GenBank/DDBJ whole genome shotgun (WGS) entry which is preliminary data.</text>
</comment>
<dbReference type="Gene3D" id="1.25.40.420">
    <property type="match status" value="1"/>
</dbReference>
<dbReference type="Gene3D" id="3.30.710.10">
    <property type="entry name" value="Potassium Channel Kv1.1, Chain A"/>
    <property type="match status" value="1"/>
</dbReference>
<dbReference type="PROSITE" id="PS50097">
    <property type="entry name" value="BTB"/>
    <property type="match status" value="1"/>
</dbReference>
<accession>A0A397VCI9</accession>
<dbReference type="InterPro" id="IPR011705">
    <property type="entry name" value="BACK"/>
</dbReference>
<dbReference type="SUPFAM" id="SSF54695">
    <property type="entry name" value="POZ domain"/>
    <property type="match status" value="1"/>
</dbReference>
<keyword evidence="1" id="KW-1133">Transmembrane helix</keyword>
<gene>
    <name evidence="3" type="ORF">C2G38_2141291</name>
</gene>
<organism evidence="3 4">
    <name type="scientific">Gigaspora rosea</name>
    <dbReference type="NCBI Taxonomy" id="44941"/>
    <lineage>
        <taxon>Eukaryota</taxon>
        <taxon>Fungi</taxon>
        <taxon>Fungi incertae sedis</taxon>
        <taxon>Mucoromycota</taxon>
        <taxon>Glomeromycotina</taxon>
        <taxon>Glomeromycetes</taxon>
        <taxon>Diversisporales</taxon>
        <taxon>Gigasporaceae</taxon>
        <taxon>Gigaspora</taxon>
    </lineage>
</organism>
<dbReference type="AlphaFoldDB" id="A0A397VCI9"/>
<sequence>MALKYFEKLSNNYLELLNDEKDFNIAINVGESPNTKKFRAHSAILKCRSLYFCNELTELTNIDKDKNHIITLDLKNVSIQQFEVLIKYIYGGIVLLEEHDASFIFELMLVTYEFLFDELAKQLQDHLIEKEAHWLHLNFNRVYLKSFQNNKLQNLQEWCNNIIIKNHINIFDSEEFFTLQENALASLISRDDLQMEEIKIWNYVIKWGIAKNPGLPSELEDWSYENFIALKTTLQNCLPHIRYFQMSGIDIINNVQPYQQIFEKNLWKDIMKKYMTNEPISSIILPPRSILKPALPTRIADQFSKVINVTEIALCWAVDILPDFMSFIFKTIIPTIIIAIATFLLPTTIVTILIIIVTIAIFLLNRKMQKTNIHIFDIIALILIIIVAIEPFSSK</sequence>
<dbReference type="Pfam" id="PF00651">
    <property type="entry name" value="BTB"/>
    <property type="match status" value="1"/>
</dbReference>
<dbReference type="Pfam" id="PF07707">
    <property type="entry name" value="BACK"/>
    <property type="match status" value="1"/>
</dbReference>
<keyword evidence="1" id="KW-0472">Membrane</keyword>
<evidence type="ECO:0000256" key="1">
    <source>
        <dbReference type="SAM" id="Phobius"/>
    </source>
</evidence>
<keyword evidence="1" id="KW-0812">Transmembrane</keyword>
<dbReference type="PANTHER" id="PTHR46306">
    <property type="entry name" value="BTB/POZ DOMAIN-CONTAINING PROTEIN 9"/>
    <property type="match status" value="1"/>
</dbReference>
<dbReference type="GO" id="GO:0005737">
    <property type="term" value="C:cytoplasm"/>
    <property type="evidence" value="ECO:0007669"/>
    <property type="project" value="TreeGrafter"/>
</dbReference>
<feature type="transmembrane region" description="Helical" evidence="1">
    <location>
        <begin position="375"/>
        <end position="393"/>
    </location>
</feature>
<feature type="domain" description="BTB" evidence="2">
    <location>
        <begin position="21"/>
        <end position="98"/>
    </location>
</feature>
<evidence type="ECO:0000313" key="3">
    <source>
        <dbReference type="EMBL" id="RIB20170.1"/>
    </source>
</evidence>
<name>A0A397VCI9_9GLOM</name>
<proteinExistence type="predicted"/>
<protein>
    <recommendedName>
        <fullName evidence="2">BTB domain-containing protein</fullName>
    </recommendedName>
</protein>
<dbReference type="InterPro" id="IPR000210">
    <property type="entry name" value="BTB/POZ_dom"/>
</dbReference>
<dbReference type="InterPro" id="IPR011333">
    <property type="entry name" value="SKP1/BTB/POZ_sf"/>
</dbReference>
<dbReference type="Proteomes" id="UP000266673">
    <property type="component" value="Unassembled WGS sequence"/>
</dbReference>
<evidence type="ECO:0000259" key="2">
    <source>
        <dbReference type="PROSITE" id="PS50097"/>
    </source>
</evidence>
<evidence type="ECO:0000313" key="4">
    <source>
        <dbReference type="Proteomes" id="UP000266673"/>
    </source>
</evidence>
<dbReference type="OrthoDB" id="2311693at2759"/>
<reference evidence="3 4" key="1">
    <citation type="submission" date="2018-06" db="EMBL/GenBank/DDBJ databases">
        <title>Comparative genomics reveals the genomic features of Rhizophagus irregularis, R. cerebriforme, R. diaphanum and Gigaspora rosea, and their symbiotic lifestyle signature.</title>
        <authorList>
            <person name="Morin E."/>
            <person name="San Clemente H."/>
            <person name="Chen E.C.H."/>
            <person name="De La Providencia I."/>
            <person name="Hainaut M."/>
            <person name="Kuo A."/>
            <person name="Kohler A."/>
            <person name="Murat C."/>
            <person name="Tang N."/>
            <person name="Roy S."/>
            <person name="Loubradou J."/>
            <person name="Henrissat B."/>
            <person name="Grigoriev I.V."/>
            <person name="Corradi N."/>
            <person name="Roux C."/>
            <person name="Martin F.M."/>
        </authorList>
    </citation>
    <scope>NUCLEOTIDE SEQUENCE [LARGE SCALE GENOMIC DNA]</scope>
    <source>
        <strain evidence="3 4">DAOM 194757</strain>
    </source>
</reference>
<dbReference type="InterPro" id="IPR052407">
    <property type="entry name" value="BTB_POZ_domain_cont_9"/>
</dbReference>
<dbReference type="EMBL" id="QKWP01000432">
    <property type="protein sequence ID" value="RIB20170.1"/>
    <property type="molecule type" value="Genomic_DNA"/>
</dbReference>
<dbReference type="CDD" id="cd18186">
    <property type="entry name" value="BTB_POZ_ZBTB_KLHL-like"/>
    <property type="match status" value="1"/>
</dbReference>
<feature type="transmembrane region" description="Helical" evidence="1">
    <location>
        <begin position="336"/>
        <end position="363"/>
    </location>
</feature>
<keyword evidence="4" id="KW-1185">Reference proteome</keyword>
<dbReference type="PANTHER" id="PTHR46306:SF1">
    <property type="entry name" value="BTB_POZ DOMAIN-CONTAINING PROTEIN 9"/>
    <property type="match status" value="1"/>
</dbReference>